<keyword evidence="9" id="KW-0520">NAD</keyword>
<evidence type="ECO:0000256" key="5">
    <source>
        <dbReference type="ARBA" id="ARBA00022723"/>
    </source>
</evidence>
<dbReference type="InterPro" id="IPR012675">
    <property type="entry name" value="Beta-grasp_dom_sf"/>
</dbReference>
<dbReference type="CDD" id="cd06185">
    <property type="entry name" value="PDR_like"/>
    <property type="match status" value="1"/>
</dbReference>
<dbReference type="SUPFAM" id="SSF52343">
    <property type="entry name" value="Ferredoxin reductase-like, C-terminal NADP-linked domain"/>
    <property type="match status" value="1"/>
</dbReference>
<feature type="binding site" evidence="9">
    <location>
        <position position="282"/>
    </location>
    <ligand>
        <name>[2Fe-2S] cluster</name>
        <dbReference type="ChEBI" id="CHEBI:190135"/>
    </ligand>
</feature>
<evidence type="ECO:0000259" key="10">
    <source>
        <dbReference type="PROSITE" id="PS51085"/>
    </source>
</evidence>
<sequence length="328" mass="36692">MNNQELLVSTYQKLGVIVSDIETITPTIKRFTLIPDENTQLPSFTSGSHLFVQMQDDDNHYSNAYSLLNSPFDEQRYQIAVKRGEHSRGGSAFMHKKVAIGNKLIVSEPNNLFALVPEAKKHILIAGGIGITPFMSHLHELQKQNAEYELHYCYRNANDNAFTQELMASGFKDKIVCHISSEGTRLELDTFISQLPEGSHVYTCGSNSLNDGVKQAAQKAGFPSHQLHFEQFTLEDKTGDTFTVFLAKSGVELEVDSESTILQVIEKNKVVSVESLCREGVCGTCETMILEGEADHRDQYFSDEEKQSQTSMLICCSRAKGRRLVLDL</sequence>
<protein>
    <recommendedName>
        <fullName evidence="9">Carnitine monooxygenase reductase subunit</fullName>
        <ecNumber evidence="9">1.14.13.239</ecNumber>
    </recommendedName>
    <alternativeName>
        <fullName evidence="9">Carnitine monooxygenase beta subunit</fullName>
    </alternativeName>
</protein>
<dbReference type="EC" id="1.14.13.239" evidence="9"/>
<dbReference type="PANTHER" id="PTHR47354:SF1">
    <property type="entry name" value="CARNITINE MONOOXYGENASE REDUCTASE SUBUNIT"/>
    <property type="match status" value="1"/>
</dbReference>
<dbReference type="HAMAP" id="MF_02098">
    <property type="entry name" value="Carnitine_monoox_B"/>
    <property type="match status" value="1"/>
</dbReference>
<dbReference type="GO" id="GO:0046872">
    <property type="term" value="F:metal ion binding"/>
    <property type="evidence" value="ECO:0007669"/>
    <property type="project" value="UniProtKB-KW"/>
</dbReference>
<proteinExistence type="inferred from homology"/>
<keyword evidence="6 9" id="KW-0560">Oxidoreductase</keyword>
<comment type="pathway">
    <text evidence="9">Amine and polyamine metabolism; carnitine metabolism.</text>
</comment>
<feature type="domain" description="FAD-binding FR-type" evidence="11">
    <location>
        <begin position="11"/>
        <end position="116"/>
    </location>
</feature>
<dbReference type="InterPro" id="IPR006058">
    <property type="entry name" value="2Fe2S_fd_BS"/>
</dbReference>
<feature type="domain" description="2Fe-2S ferredoxin-type" evidence="10">
    <location>
        <begin position="240"/>
        <end position="328"/>
    </location>
</feature>
<keyword evidence="2 9" id="KW-0285">Flavoprotein</keyword>
<dbReference type="Pfam" id="PF00111">
    <property type="entry name" value="Fer2"/>
    <property type="match status" value="1"/>
</dbReference>
<dbReference type="CDD" id="cd00207">
    <property type="entry name" value="fer2"/>
    <property type="match status" value="1"/>
</dbReference>
<dbReference type="EMBL" id="NJAI01000001">
    <property type="protein sequence ID" value="PHM57416.1"/>
    <property type="molecule type" value="Genomic_DNA"/>
</dbReference>
<accession>A0A2G0QDZ7</accession>
<comment type="cofactor">
    <cofactor evidence="1 9">
        <name>FMN</name>
        <dbReference type="ChEBI" id="CHEBI:58210"/>
    </cofactor>
</comment>
<dbReference type="InterPro" id="IPR050415">
    <property type="entry name" value="MRET"/>
</dbReference>
<dbReference type="InterPro" id="IPR036010">
    <property type="entry name" value="2Fe-2S_ferredoxin-like_sf"/>
</dbReference>
<comment type="cofactor">
    <cofactor evidence="9">
        <name>[2Fe-2S] cluster</name>
        <dbReference type="ChEBI" id="CHEBI:190135"/>
    </cofactor>
    <text evidence="9">Binds 1 2Fe-2S cluster.</text>
</comment>
<evidence type="ECO:0000259" key="11">
    <source>
        <dbReference type="PROSITE" id="PS51384"/>
    </source>
</evidence>
<dbReference type="InterPro" id="IPR054582">
    <property type="entry name" value="DmmA-like_N"/>
</dbReference>
<dbReference type="STRING" id="351679.A9255_13410"/>
<dbReference type="Pfam" id="PF22290">
    <property type="entry name" value="DmmA-like_N"/>
    <property type="match status" value="1"/>
</dbReference>
<dbReference type="Gene3D" id="3.40.50.80">
    <property type="entry name" value="Nucleotide-binding domain of ferredoxin-NADP reductase (FNR) module"/>
    <property type="match status" value="1"/>
</dbReference>
<dbReference type="PANTHER" id="PTHR47354">
    <property type="entry name" value="NADH OXIDOREDUCTASE HCR"/>
    <property type="match status" value="1"/>
</dbReference>
<dbReference type="InterPro" id="IPR017938">
    <property type="entry name" value="Riboflavin_synthase-like_b-brl"/>
</dbReference>
<dbReference type="InterPro" id="IPR039003">
    <property type="entry name" value="Carnitine_monoox_B"/>
</dbReference>
<evidence type="ECO:0000256" key="9">
    <source>
        <dbReference type="HAMAP-Rule" id="MF_02098"/>
    </source>
</evidence>
<dbReference type="PRINTS" id="PR00409">
    <property type="entry name" value="PHDIOXRDTASE"/>
</dbReference>
<evidence type="ECO:0000256" key="2">
    <source>
        <dbReference type="ARBA" id="ARBA00022630"/>
    </source>
</evidence>
<dbReference type="InterPro" id="IPR017927">
    <property type="entry name" value="FAD-bd_FR_type"/>
</dbReference>
<feature type="binding site" evidence="9">
    <location>
        <position position="277"/>
    </location>
    <ligand>
        <name>[2Fe-2S] cluster</name>
        <dbReference type="ChEBI" id="CHEBI:190135"/>
    </ligand>
</feature>
<feature type="binding site" evidence="9">
    <location>
        <position position="285"/>
    </location>
    <ligand>
        <name>[2Fe-2S] cluster</name>
        <dbReference type="ChEBI" id="CHEBI:190135"/>
    </ligand>
</feature>
<dbReference type="Gene3D" id="3.10.20.30">
    <property type="match status" value="1"/>
</dbReference>
<keyword evidence="7 9" id="KW-0408">Iron</keyword>
<feature type="binding site" evidence="9">
    <location>
        <position position="315"/>
    </location>
    <ligand>
        <name>[2Fe-2S] cluster</name>
        <dbReference type="ChEBI" id="CHEBI:190135"/>
    </ligand>
</feature>
<evidence type="ECO:0000256" key="4">
    <source>
        <dbReference type="ARBA" id="ARBA00022714"/>
    </source>
</evidence>
<gene>
    <name evidence="12" type="ORF">Xhom_00383</name>
</gene>
<comment type="subunit">
    <text evidence="9">Composed of an oxygenase subunit and a reductase subunit.</text>
</comment>
<evidence type="ECO:0000256" key="6">
    <source>
        <dbReference type="ARBA" id="ARBA00023002"/>
    </source>
</evidence>
<dbReference type="InterPro" id="IPR001041">
    <property type="entry name" value="2Fe-2S_ferredoxin-type"/>
</dbReference>
<comment type="catalytic activity">
    <reaction evidence="9">
        <text>(R)-carnitine + NADH + O2 + H(+) = (3R)-3-hydroxy-4-oxobutanoate + trimethylamine + NAD(+) + H2O</text>
        <dbReference type="Rhea" id="RHEA:55396"/>
        <dbReference type="ChEBI" id="CHEBI:15377"/>
        <dbReference type="ChEBI" id="CHEBI:15378"/>
        <dbReference type="ChEBI" id="CHEBI:15379"/>
        <dbReference type="ChEBI" id="CHEBI:16347"/>
        <dbReference type="ChEBI" id="CHEBI:57540"/>
        <dbReference type="ChEBI" id="CHEBI:57945"/>
        <dbReference type="ChEBI" id="CHEBI:58389"/>
        <dbReference type="ChEBI" id="CHEBI:138809"/>
        <dbReference type="EC" id="1.14.13.239"/>
    </reaction>
</comment>
<keyword evidence="9" id="KW-0521">NADP</keyword>
<dbReference type="GO" id="GO:0016709">
    <property type="term" value="F:oxidoreductase activity, acting on paired donors, with incorporation or reduction of molecular oxygen, NAD(P)H as one donor, and incorporation of one atom of oxygen"/>
    <property type="evidence" value="ECO:0007669"/>
    <property type="project" value="UniProtKB-UniRule"/>
</dbReference>
<dbReference type="Gene3D" id="2.40.30.10">
    <property type="entry name" value="Translation factors"/>
    <property type="match status" value="1"/>
</dbReference>
<organism evidence="12 13">
    <name type="scientific">Xenorhabdus hominickii</name>
    <dbReference type="NCBI Taxonomy" id="351679"/>
    <lineage>
        <taxon>Bacteria</taxon>
        <taxon>Pseudomonadati</taxon>
        <taxon>Pseudomonadota</taxon>
        <taxon>Gammaproteobacteria</taxon>
        <taxon>Enterobacterales</taxon>
        <taxon>Morganellaceae</taxon>
        <taxon>Xenorhabdus</taxon>
    </lineage>
</organism>
<keyword evidence="5 9" id="KW-0479">Metal-binding</keyword>
<evidence type="ECO:0000256" key="3">
    <source>
        <dbReference type="ARBA" id="ARBA00022643"/>
    </source>
</evidence>
<dbReference type="PROSITE" id="PS00197">
    <property type="entry name" value="2FE2S_FER_1"/>
    <property type="match status" value="1"/>
</dbReference>
<dbReference type="UniPathway" id="UPA00117"/>
<keyword evidence="4 9" id="KW-0001">2Fe-2S</keyword>
<dbReference type="SUPFAM" id="SSF54292">
    <property type="entry name" value="2Fe-2S ferredoxin-like"/>
    <property type="match status" value="1"/>
</dbReference>
<dbReference type="GO" id="GO:0009437">
    <property type="term" value="P:carnitine metabolic process"/>
    <property type="evidence" value="ECO:0007669"/>
    <property type="project" value="UniProtKB-UniRule"/>
</dbReference>
<keyword evidence="3 9" id="KW-0288">FMN</keyword>
<name>A0A2G0QDZ7_XENHO</name>
<keyword evidence="8 9" id="KW-0411">Iron-sulfur</keyword>
<dbReference type="InterPro" id="IPR039261">
    <property type="entry name" value="FNR_nucleotide-bd"/>
</dbReference>
<evidence type="ECO:0000313" key="13">
    <source>
        <dbReference type="Proteomes" id="UP000225433"/>
    </source>
</evidence>
<comment type="function">
    <text evidence="9">Converts carnitine to trimethylamine and malic semialdehyde.</text>
</comment>
<comment type="similarity">
    <text evidence="9">Belongs to the PDR/VanB family. CntB subfamily.</text>
</comment>
<dbReference type="GO" id="GO:0051537">
    <property type="term" value="F:2 iron, 2 sulfur cluster binding"/>
    <property type="evidence" value="ECO:0007669"/>
    <property type="project" value="UniProtKB-UniRule"/>
</dbReference>
<dbReference type="PROSITE" id="PS51085">
    <property type="entry name" value="2FE2S_FER_2"/>
    <property type="match status" value="1"/>
</dbReference>
<evidence type="ECO:0000256" key="8">
    <source>
        <dbReference type="ARBA" id="ARBA00023014"/>
    </source>
</evidence>
<evidence type="ECO:0000256" key="1">
    <source>
        <dbReference type="ARBA" id="ARBA00001917"/>
    </source>
</evidence>
<reference evidence="12 13" key="1">
    <citation type="journal article" date="2017" name="Nat. Microbiol.">
        <title>Natural product diversity associated with the nematode symbionts Photorhabdus and Xenorhabdus.</title>
        <authorList>
            <person name="Tobias N.J."/>
            <person name="Wolff H."/>
            <person name="Djahanschiri B."/>
            <person name="Grundmann F."/>
            <person name="Kronenwerth M."/>
            <person name="Shi Y.M."/>
            <person name="Simonyi S."/>
            <person name="Grun P."/>
            <person name="Shapiro-Ilan D."/>
            <person name="Pidot S.J."/>
            <person name="Stinear T.P."/>
            <person name="Ebersberger I."/>
            <person name="Bode H.B."/>
        </authorList>
    </citation>
    <scope>NUCLEOTIDE SEQUENCE [LARGE SCALE GENOMIC DNA]</scope>
    <source>
        <strain evidence="12 13">DSM 17903</strain>
    </source>
</reference>
<dbReference type="SUPFAM" id="SSF63380">
    <property type="entry name" value="Riboflavin synthase domain-like"/>
    <property type="match status" value="1"/>
</dbReference>
<evidence type="ECO:0000313" key="12">
    <source>
        <dbReference type="EMBL" id="PHM57416.1"/>
    </source>
</evidence>
<dbReference type="PROSITE" id="PS51384">
    <property type="entry name" value="FAD_FR"/>
    <property type="match status" value="1"/>
</dbReference>
<comment type="caution">
    <text evidence="12">The sequence shown here is derived from an EMBL/GenBank/DDBJ whole genome shotgun (WGS) entry which is preliminary data.</text>
</comment>
<dbReference type="AlphaFoldDB" id="A0A2G0QDZ7"/>
<dbReference type="Proteomes" id="UP000225433">
    <property type="component" value="Unassembled WGS sequence"/>
</dbReference>
<comment type="catalytic activity">
    <reaction evidence="9">
        <text>(R)-carnitine + NADPH + O2 + H(+) = (3R)-3-hydroxy-4-oxobutanoate + trimethylamine + NADP(+) + H2O</text>
        <dbReference type="Rhea" id="RHEA:55368"/>
        <dbReference type="ChEBI" id="CHEBI:15377"/>
        <dbReference type="ChEBI" id="CHEBI:15378"/>
        <dbReference type="ChEBI" id="CHEBI:15379"/>
        <dbReference type="ChEBI" id="CHEBI:16347"/>
        <dbReference type="ChEBI" id="CHEBI:57783"/>
        <dbReference type="ChEBI" id="CHEBI:58349"/>
        <dbReference type="ChEBI" id="CHEBI:58389"/>
        <dbReference type="ChEBI" id="CHEBI:138809"/>
        <dbReference type="EC" id="1.14.13.239"/>
    </reaction>
</comment>
<evidence type="ECO:0000256" key="7">
    <source>
        <dbReference type="ARBA" id="ARBA00023004"/>
    </source>
</evidence>